<sequence length="1715" mass="184463">MDETDDEHYTSGEGAPASYIPKPVQFVVATACTALVVFVLVIACCLAKSQCAWHEPLVRVAKQIEGTERRRRRAEERQRRRALRETEVSPLQRGAFATIAARLPSIESVLGRQTYLQVWKGLKTRARNKTTATYFGYPTVVWFFKWLLYATFNGRKSTGDIEQYLALLSFVFVLQSTASTLCAEKAAKLRESLRAMGLRELAYWAGPLIVDGLLYATALGLILACIVTPCRLLHNAGRGNNVPASFAQFWEVFGLFQAAAASFAAVACCISTVCGSAPAASQLAFALTIASVVLFIVLKVTEPASFRNDYIELWLAWPPTALQTAALGTASFTGRFPAWRFQIDLPRVIKWLWLDAVLWSLLALYLGEVVPQEFGVAKKCWFPLTELRAWFRRKAPEAAPDDYEALDGGEASEGAVEFAGLAKTFGSFKAVDGAALRLNHGECTCLLGHNGAGKTTLLRMLTGLLPPDHGEATARAYGIDLLTRDNEGTAPLGVVPQHDVLWEELTVREHAHFCAVLKSGGYEACAAADDLLRTFHLDDRLAHFGSELSGGMRRKLSTVCALAGGSKFVVLDEPTTGLDPLARRELWDVLAREKSGRCLLLTTHYMDEADELGDVVAIMVAGQIRCADAPAALKRSLGWGAKLVVEVLEDTDARDAVSDGPRPTTPPDAHAEGEIQLRAPSPEPSSGGAKPNGAPHQLMDRVAAIVQRTAPGARAWERRFDDDGDEMSRQRVIARTAPRLEFALPADAPVAACLEALEALPVRVGVGGTDLEDVFLRVGDEEERRRANLLSALPPARDFARSDDGNAWRALRKQARALVTKRLRTAWHDPGRTALCVALPIAAAVLAFACNARDDFSARGSFPANATTCVICMLGFVPLVGLIAEHVAAERASKLRNVLTVAGCDARAYWLGTLCGDLCLLLGVALCFSMVATITGTYGGPYKPDPSGAIISYNRAEHLSQAVSDTPPEFLDLGAREYGPKVPEASRDQFIDDDARRAVESEDGWLLDDLLDDPGVVHDAFLDKLIDEAINKTGDPTVGEALDAIGHHVDDDASLSIGLNSVVEEVYGLKKWLKAETWLFPPLFVAQVAAFAYAISFASAGPRSAVVLAPMAVLGLLFVPISFLATVNLSLGEQGLDVVHLSNDAFLGLLYWGVSISVPHGAFLMELFRISTDLSERAKAYPSRAAVWTIVIVELVLFLYAAYRLDDRAAAFKVKRVEAPLVEVLEADVSAERDRASSSDAALVLRGVRKVYNVGKPNETVAVSNLSMRVELGEIFGLLGANGAGKTSAINVVMRAAFPTAGDALVRGHSVLDDFKRASTHLGVVTQTDTLYDALSCAEHLDLFLDLRMAHSSTTISSTQRALTVARMLEDVELGDAPDRLAARLSGGMKRKLCVACALVGEPSVVLLDEPSAGLDPVSRRRLWTVLRRAMVGRAVVLTTHSMEEAEALCTRTAIMASGQLRAVGTPLSLKRKNGAGWRLSIRTRAGADAAAITARASTIVPDAAPSDLRRRGVVQFTLADRENMSEVFAALEADIANGELGAAGARDFTLEQPKLEDVFMRVVRAAEEDEALSGPPAPAAATDDVEAPLAIPLLDAPDESGASDELARCCFGLDRRAHAFLAWVLSICALVLWLTLSGLLGPIEYDDDHPRSMGSDPDGCHHAKGTEPCAVAAFYTNGVPFLIAFVGAVIGCCGVCCCIPKKADAMLATAGASP</sequence>
<dbReference type="SMART" id="SM00382">
    <property type="entry name" value="AAA"/>
    <property type="match status" value="2"/>
</dbReference>
<evidence type="ECO:0000256" key="9">
    <source>
        <dbReference type="ARBA" id="ARBA00023136"/>
    </source>
</evidence>
<dbReference type="SUPFAM" id="SSF52540">
    <property type="entry name" value="P-loop containing nucleoside triphosphate hydrolases"/>
    <property type="match status" value="2"/>
</dbReference>
<evidence type="ECO:0000256" key="4">
    <source>
        <dbReference type="ARBA" id="ARBA00022692"/>
    </source>
</evidence>
<dbReference type="InterPro" id="IPR013525">
    <property type="entry name" value="ABC2_TM"/>
</dbReference>
<keyword evidence="6" id="KW-0547">Nucleotide-binding</keyword>
<dbReference type="InterPro" id="IPR003439">
    <property type="entry name" value="ABC_transporter-like_ATP-bd"/>
</dbReference>
<feature type="transmembrane region" description="Helical" evidence="11">
    <location>
        <begin position="249"/>
        <end position="271"/>
    </location>
</feature>
<feature type="transmembrane region" description="Helical" evidence="11">
    <location>
        <begin position="1682"/>
        <end position="1700"/>
    </location>
</feature>
<keyword evidence="7" id="KW-0067">ATP-binding</keyword>
<evidence type="ECO:0000256" key="2">
    <source>
        <dbReference type="ARBA" id="ARBA00008869"/>
    </source>
</evidence>
<dbReference type="PROSITE" id="PS50893">
    <property type="entry name" value="ABC_TRANSPORTER_2"/>
    <property type="match status" value="2"/>
</dbReference>
<dbReference type="OrthoDB" id="10255969at2759"/>
<evidence type="ECO:0000256" key="5">
    <source>
        <dbReference type="ARBA" id="ARBA00022737"/>
    </source>
</evidence>
<dbReference type="GO" id="GO:0016887">
    <property type="term" value="F:ATP hydrolysis activity"/>
    <property type="evidence" value="ECO:0007669"/>
    <property type="project" value="InterPro"/>
</dbReference>
<dbReference type="Pfam" id="PF00005">
    <property type="entry name" value="ABC_tran"/>
    <property type="match status" value="2"/>
</dbReference>
<gene>
    <name evidence="13" type="ORF">PECAL_2P13290</name>
</gene>
<feature type="transmembrane region" description="Helical" evidence="11">
    <location>
        <begin position="1621"/>
        <end position="1644"/>
    </location>
</feature>
<dbReference type="InterPro" id="IPR027417">
    <property type="entry name" value="P-loop_NTPase"/>
</dbReference>
<evidence type="ECO:0000256" key="10">
    <source>
        <dbReference type="SAM" id="MobiDB-lite"/>
    </source>
</evidence>
<comment type="caution">
    <text evidence="13">The sequence shown here is derived from an EMBL/GenBank/DDBJ whole genome shotgun (WGS) entry which is preliminary data.</text>
</comment>
<evidence type="ECO:0000313" key="14">
    <source>
        <dbReference type="Proteomes" id="UP000789595"/>
    </source>
</evidence>
<keyword evidence="3" id="KW-0813">Transport</keyword>
<reference evidence="13" key="1">
    <citation type="submission" date="2021-11" db="EMBL/GenBank/DDBJ databases">
        <authorList>
            <consortium name="Genoscope - CEA"/>
            <person name="William W."/>
        </authorList>
    </citation>
    <scope>NUCLEOTIDE SEQUENCE</scope>
</reference>
<feature type="transmembrane region" description="Helical" evidence="11">
    <location>
        <begin position="1078"/>
        <end position="1099"/>
    </location>
</feature>
<organism evidence="13 14">
    <name type="scientific">Pelagomonas calceolata</name>
    <dbReference type="NCBI Taxonomy" id="35677"/>
    <lineage>
        <taxon>Eukaryota</taxon>
        <taxon>Sar</taxon>
        <taxon>Stramenopiles</taxon>
        <taxon>Ochrophyta</taxon>
        <taxon>Pelagophyceae</taxon>
        <taxon>Pelagomonadales</taxon>
        <taxon>Pelagomonadaceae</taxon>
        <taxon>Pelagomonas</taxon>
    </lineage>
</organism>
<dbReference type="GO" id="GO:0005524">
    <property type="term" value="F:ATP binding"/>
    <property type="evidence" value="ECO:0007669"/>
    <property type="project" value="UniProtKB-KW"/>
</dbReference>
<dbReference type="Proteomes" id="UP000789595">
    <property type="component" value="Unassembled WGS sequence"/>
</dbReference>
<feature type="transmembrane region" description="Helical" evidence="11">
    <location>
        <begin position="908"/>
        <end position="934"/>
    </location>
</feature>
<feature type="transmembrane region" description="Helical" evidence="11">
    <location>
        <begin position="1146"/>
        <end position="1165"/>
    </location>
</feature>
<feature type="transmembrane region" description="Helical" evidence="11">
    <location>
        <begin position="831"/>
        <end position="850"/>
    </location>
</feature>
<dbReference type="Gene3D" id="3.40.50.300">
    <property type="entry name" value="P-loop containing nucleotide triphosphate hydrolases"/>
    <property type="match status" value="2"/>
</dbReference>
<name>A0A8J2SB74_9STRA</name>
<dbReference type="EMBL" id="CAKKNE010000002">
    <property type="protein sequence ID" value="CAH0368270.1"/>
    <property type="molecule type" value="Genomic_DNA"/>
</dbReference>
<dbReference type="PANTHER" id="PTHR19229:SF36">
    <property type="entry name" value="ATP-BINDING CASSETTE SUB-FAMILY A MEMBER 2"/>
    <property type="match status" value="1"/>
</dbReference>
<protein>
    <recommendedName>
        <fullName evidence="12">ABC transporter domain-containing protein</fullName>
    </recommendedName>
</protein>
<dbReference type="Pfam" id="PF12698">
    <property type="entry name" value="ABC2_membrane_3"/>
    <property type="match status" value="1"/>
</dbReference>
<feature type="transmembrane region" description="Helical" evidence="11">
    <location>
        <begin position="204"/>
        <end position="229"/>
    </location>
</feature>
<dbReference type="FunFam" id="3.40.50.300:FF:000335">
    <property type="entry name" value="ATP binding cassette subfamily A member 5"/>
    <property type="match status" value="1"/>
</dbReference>
<keyword evidence="8 11" id="KW-1133">Transmembrane helix</keyword>
<feature type="transmembrane region" description="Helical" evidence="11">
    <location>
        <begin position="862"/>
        <end position="888"/>
    </location>
</feature>
<feature type="region of interest" description="Disordered" evidence="10">
    <location>
        <begin position="654"/>
        <end position="673"/>
    </location>
</feature>
<keyword evidence="5" id="KW-0677">Repeat</keyword>
<feature type="transmembrane region" description="Helical" evidence="11">
    <location>
        <begin position="283"/>
        <end position="301"/>
    </location>
</feature>
<dbReference type="InterPro" id="IPR026082">
    <property type="entry name" value="ABCA"/>
</dbReference>
<accession>A0A8J2SB74</accession>
<comment type="subcellular location">
    <subcellularLocation>
        <location evidence="1">Membrane</location>
        <topology evidence="1">Multi-pass membrane protein</topology>
    </subcellularLocation>
</comment>
<feature type="transmembrane region" description="Helical" evidence="11">
    <location>
        <begin position="164"/>
        <end position="183"/>
    </location>
</feature>
<feature type="domain" description="ABC transporter" evidence="12">
    <location>
        <begin position="416"/>
        <end position="646"/>
    </location>
</feature>
<dbReference type="PROSITE" id="PS00211">
    <property type="entry name" value="ABC_TRANSPORTER_1"/>
    <property type="match status" value="1"/>
</dbReference>
<comment type="similarity">
    <text evidence="2">Belongs to the ABC transporter superfamily. ABCA family.</text>
</comment>
<feature type="transmembrane region" description="Helical" evidence="11">
    <location>
        <begin position="1185"/>
        <end position="1203"/>
    </location>
</feature>
<feature type="domain" description="ABC transporter" evidence="12">
    <location>
        <begin position="1243"/>
        <end position="1483"/>
    </location>
</feature>
<dbReference type="CDD" id="cd03263">
    <property type="entry name" value="ABC_subfamily_A"/>
    <property type="match status" value="2"/>
</dbReference>
<evidence type="ECO:0000256" key="8">
    <source>
        <dbReference type="ARBA" id="ARBA00022989"/>
    </source>
</evidence>
<proteinExistence type="inferred from homology"/>
<feature type="transmembrane region" description="Helical" evidence="11">
    <location>
        <begin position="132"/>
        <end position="152"/>
    </location>
</feature>
<keyword evidence="14" id="KW-1185">Reference proteome</keyword>
<evidence type="ECO:0000256" key="7">
    <source>
        <dbReference type="ARBA" id="ARBA00022840"/>
    </source>
</evidence>
<feature type="transmembrane region" description="Helical" evidence="11">
    <location>
        <begin position="26"/>
        <end position="47"/>
    </location>
</feature>
<evidence type="ECO:0000256" key="3">
    <source>
        <dbReference type="ARBA" id="ARBA00022448"/>
    </source>
</evidence>
<feature type="transmembrane region" description="Helical" evidence="11">
    <location>
        <begin position="1105"/>
        <end position="1125"/>
    </location>
</feature>
<evidence type="ECO:0000256" key="1">
    <source>
        <dbReference type="ARBA" id="ARBA00004141"/>
    </source>
</evidence>
<evidence type="ECO:0000313" key="13">
    <source>
        <dbReference type="EMBL" id="CAH0368270.1"/>
    </source>
</evidence>
<keyword evidence="4 11" id="KW-0812">Transmembrane</keyword>
<dbReference type="GO" id="GO:0005319">
    <property type="term" value="F:lipid transporter activity"/>
    <property type="evidence" value="ECO:0007669"/>
    <property type="project" value="TreeGrafter"/>
</dbReference>
<dbReference type="GO" id="GO:0016020">
    <property type="term" value="C:membrane"/>
    <property type="evidence" value="ECO:0007669"/>
    <property type="project" value="UniProtKB-SubCell"/>
</dbReference>
<evidence type="ECO:0000256" key="11">
    <source>
        <dbReference type="SAM" id="Phobius"/>
    </source>
</evidence>
<dbReference type="InterPro" id="IPR017871">
    <property type="entry name" value="ABC_transporter-like_CS"/>
</dbReference>
<dbReference type="PANTHER" id="PTHR19229">
    <property type="entry name" value="ATP-BINDING CASSETTE TRANSPORTER SUBFAMILY A ABCA"/>
    <property type="match status" value="1"/>
</dbReference>
<dbReference type="InterPro" id="IPR003593">
    <property type="entry name" value="AAA+_ATPase"/>
</dbReference>
<evidence type="ECO:0000259" key="12">
    <source>
        <dbReference type="PROSITE" id="PS50893"/>
    </source>
</evidence>
<evidence type="ECO:0000256" key="6">
    <source>
        <dbReference type="ARBA" id="ARBA00022741"/>
    </source>
</evidence>
<dbReference type="GO" id="GO:0140359">
    <property type="term" value="F:ABC-type transporter activity"/>
    <property type="evidence" value="ECO:0007669"/>
    <property type="project" value="InterPro"/>
</dbReference>
<keyword evidence="9 11" id="KW-0472">Membrane</keyword>